<organism evidence="7 8">
    <name type="scientific">Candidatus Nomurabacteria bacterium RIFCSPLOWO2_12_FULL_46_14</name>
    <dbReference type="NCBI Taxonomy" id="1801797"/>
    <lineage>
        <taxon>Bacteria</taxon>
        <taxon>Candidatus Nomuraibacteriota</taxon>
    </lineage>
</organism>
<dbReference type="InterPro" id="IPR023095">
    <property type="entry name" value="Ade_MeTrfase_dom_2"/>
</dbReference>
<evidence type="ECO:0000256" key="2">
    <source>
        <dbReference type="ARBA" id="ARBA00011900"/>
    </source>
</evidence>
<dbReference type="GO" id="GO:0006298">
    <property type="term" value="P:mismatch repair"/>
    <property type="evidence" value="ECO:0007669"/>
    <property type="project" value="TreeGrafter"/>
</dbReference>
<gene>
    <name evidence="7" type="ORF">A3G06_01825</name>
</gene>
<dbReference type="GO" id="GO:1904047">
    <property type="term" value="F:S-adenosyl-L-methionine binding"/>
    <property type="evidence" value="ECO:0007669"/>
    <property type="project" value="TreeGrafter"/>
</dbReference>
<keyword evidence="3" id="KW-0489">Methyltransferase</keyword>
<dbReference type="GO" id="GO:0043565">
    <property type="term" value="F:sequence-specific DNA binding"/>
    <property type="evidence" value="ECO:0007669"/>
    <property type="project" value="TreeGrafter"/>
</dbReference>
<dbReference type="EMBL" id="MFVV01000009">
    <property type="protein sequence ID" value="OGJ04074.1"/>
    <property type="molecule type" value="Genomic_DNA"/>
</dbReference>
<dbReference type="AlphaFoldDB" id="A0A1F6YCH9"/>
<evidence type="ECO:0000256" key="3">
    <source>
        <dbReference type="ARBA" id="ARBA00022603"/>
    </source>
</evidence>
<dbReference type="EC" id="2.1.1.72" evidence="2"/>
<protein>
    <recommendedName>
        <fullName evidence="2">site-specific DNA-methyltransferase (adenine-specific)</fullName>
        <ecNumber evidence="2">2.1.1.72</ecNumber>
    </recommendedName>
</protein>
<dbReference type="Pfam" id="PF02086">
    <property type="entry name" value="MethyltransfD12"/>
    <property type="match status" value="1"/>
</dbReference>
<dbReference type="GO" id="GO:0032259">
    <property type="term" value="P:methylation"/>
    <property type="evidence" value="ECO:0007669"/>
    <property type="project" value="UniProtKB-KW"/>
</dbReference>
<dbReference type="PROSITE" id="PS00092">
    <property type="entry name" value="N6_MTASE"/>
    <property type="match status" value="1"/>
</dbReference>
<dbReference type="STRING" id="1801797.A3G06_01825"/>
<dbReference type="Gene3D" id="3.40.50.150">
    <property type="entry name" value="Vaccinia Virus protein VP39"/>
    <property type="match status" value="1"/>
</dbReference>
<accession>A0A1F6YCH9</accession>
<evidence type="ECO:0000256" key="4">
    <source>
        <dbReference type="ARBA" id="ARBA00022679"/>
    </source>
</evidence>
<dbReference type="PRINTS" id="PR00505">
    <property type="entry name" value="D12N6MTFRASE"/>
</dbReference>
<dbReference type="InterPro" id="IPR002052">
    <property type="entry name" value="DNA_methylase_N6_adenine_CS"/>
</dbReference>
<dbReference type="PANTHER" id="PTHR30481">
    <property type="entry name" value="DNA ADENINE METHYLASE"/>
    <property type="match status" value="1"/>
</dbReference>
<sequence length="394" mass="46003">MGAPIRYAGGKSLAVGLIVELIPSDARRVISPFLGGGSVEVAVANELELPVIGYDIFDILVNYWQVQLKTPSELYEKLSNFKPNKREFQKIKERLKQHWKGEKKLDNLDLAAHYYYNHNTSYGPGFLSWPSSVYMQEKKYSSMLKKIKNFEASNLKVFKSSFEKVIPRFTNDFLYCDPPYFLDGDSKMFKGIYPQRNFPIHHNSFNHEALRDLLLQHKGKFILSYNDCSTIREWYKDFTFIAGDAYSVKSGQKRWQIFLYGKNRFETDNAFQSMNGIGQLLIECINLYPDSFTDYQKNKIDVFADNLDVRNSKARNKTQTSDQKVIFKYKDKNLGELEMRNSGFNHYKEVLFVMNKKQVLDLLLNNIKVRGKYKGKILLYGDADKKFIHRKNIF</sequence>
<evidence type="ECO:0000313" key="7">
    <source>
        <dbReference type="EMBL" id="OGJ04074.1"/>
    </source>
</evidence>
<dbReference type="Proteomes" id="UP000176192">
    <property type="component" value="Unassembled WGS sequence"/>
</dbReference>
<dbReference type="GO" id="GO:0009307">
    <property type="term" value="P:DNA restriction-modification system"/>
    <property type="evidence" value="ECO:0007669"/>
    <property type="project" value="InterPro"/>
</dbReference>
<proteinExistence type="inferred from homology"/>
<evidence type="ECO:0000256" key="5">
    <source>
        <dbReference type="ARBA" id="ARBA00022691"/>
    </source>
</evidence>
<dbReference type="Gene3D" id="1.10.1020.10">
    <property type="entry name" value="Adenine-specific Methyltransferase, Domain 2"/>
    <property type="match status" value="1"/>
</dbReference>
<evidence type="ECO:0000256" key="1">
    <source>
        <dbReference type="ARBA" id="ARBA00006594"/>
    </source>
</evidence>
<keyword evidence="5" id="KW-0949">S-adenosyl-L-methionine</keyword>
<comment type="caution">
    <text evidence="7">The sequence shown here is derived from an EMBL/GenBank/DDBJ whole genome shotgun (WGS) entry which is preliminary data.</text>
</comment>
<name>A0A1F6YCH9_9BACT</name>
<comment type="similarity">
    <text evidence="1">Belongs to the N(4)/N(6)-methyltransferase family.</text>
</comment>
<dbReference type="GO" id="GO:0009007">
    <property type="term" value="F:site-specific DNA-methyltransferase (adenine-specific) activity"/>
    <property type="evidence" value="ECO:0007669"/>
    <property type="project" value="UniProtKB-EC"/>
</dbReference>
<dbReference type="InterPro" id="IPR029063">
    <property type="entry name" value="SAM-dependent_MTases_sf"/>
</dbReference>
<dbReference type="SUPFAM" id="SSF53335">
    <property type="entry name" value="S-adenosyl-L-methionine-dependent methyltransferases"/>
    <property type="match status" value="1"/>
</dbReference>
<evidence type="ECO:0000313" key="8">
    <source>
        <dbReference type="Proteomes" id="UP000176192"/>
    </source>
</evidence>
<keyword evidence="4" id="KW-0808">Transferase</keyword>
<comment type="catalytic activity">
    <reaction evidence="6">
        <text>a 2'-deoxyadenosine in DNA + S-adenosyl-L-methionine = an N(6)-methyl-2'-deoxyadenosine in DNA + S-adenosyl-L-homocysteine + H(+)</text>
        <dbReference type="Rhea" id="RHEA:15197"/>
        <dbReference type="Rhea" id="RHEA-COMP:12418"/>
        <dbReference type="Rhea" id="RHEA-COMP:12419"/>
        <dbReference type="ChEBI" id="CHEBI:15378"/>
        <dbReference type="ChEBI" id="CHEBI:57856"/>
        <dbReference type="ChEBI" id="CHEBI:59789"/>
        <dbReference type="ChEBI" id="CHEBI:90615"/>
        <dbReference type="ChEBI" id="CHEBI:90616"/>
        <dbReference type="EC" id="2.1.1.72"/>
    </reaction>
</comment>
<dbReference type="InterPro" id="IPR012327">
    <property type="entry name" value="MeTrfase_D12"/>
</dbReference>
<reference evidence="7 8" key="1">
    <citation type="journal article" date="2016" name="Nat. Commun.">
        <title>Thousands of microbial genomes shed light on interconnected biogeochemical processes in an aquifer system.</title>
        <authorList>
            <person name="Anantharaman K."/>
            <person name="Brown C.T."/>
            <person name="Hug L.A."/>
            <person name="Sharon I."/>
            <person name="Castelle C.J."/>
            <person name="Probst A.J."/>
            <person name="Thomas B.C."/>
            <person name="Singh A."/>
            <person name="Wilkins M.J."/>
            <person name="Karaoz U."/>
            <person name="Brodie E.L."/>
            <person name="Williams K.H."/>
            <person name="Hubbard S.S."/>
            <person name="Banfield J.F."/>
        </authorList>
    </citation>
    <scope>NUCLEOTIDE SEQUENCE [LARGE SCALE GENOMIC DNA]</scope>
</reference>
<evidence type="ECO:0000256" key="6">
    <source>
        <dbReference type="ARBA" id="ARBA00047942"/>
    </source>
</evidence>